<keyword evidence="2" id="KW-1185">Reference proteome</keyword>
<dbReference type="Proteomes" id="UP001364695">
    <property type="component" value="Unassembled WGS sequence"/>
</dbReference>
<dbReference type="EMBL" id="JAWDIE010000007">
    <property type="protein sequence ID" value="MEJ7138011.1"/>
    <property type="molecule type" value="Genomic_DNA"/>
</dbReference>
<organism evidence="1 2">
    <name type="scientific">Amphibiibacter pelophylacis</name>
    <dbReference type="NCBI Taxonomy" id="1799477"/>
    <lineage>
        <taxon>Bacteria</taxon>
        <taxon>Pseudomonadati</taxon>
        <taxon>Pseudomonadota</taxon>
        <taxon>Betaproteobacteria</taxon>
        <taxon>Burkholderiales</taxon>
        <taxon>Sphaerotilaceae</taxon>
        <taxon>Amphibiibacter</taxon>
    </lineage>
</organism>
<evidence type="ECO:0000313" key="2">
    <source>
        <dbReference type="Proteomes" id="UP001364695"/>
    </source>
</evidence>
<protein>
    <submittedName>
        <fullName evidence="1">NAD(P)-dependent oxidoreductase</fullName>
    </submittedName>
</protein>
<accession>A0ACC6P1E8</accession>
<evidence type="ECO:0000313" key="1">
    <source>
        <dbReference type="EMBL" id="MEJ7138011.1"/>
    </source>
</evidence>
<name>A0ACC6P1E8_9BURK</name>
<proteinExistence type="predicted"/>
<sequence length="262" mass="28855">MSIIALSGAEGQIGQILAARLPLLGYTVRPGVFREYSLPEGLQPSAVGDLRDAAVVDTLLEGVHALIHLAGTSVERPLTELIDNNLLALVQIYEGARRHGVRRIVFASSNHAVGMHGVGRYLRPGCDFRPDGWYGLSKMWGEGIGRMYWDKHGVETVAVRIGSCLAQPTEFRHLSTWLSHDDFVRLMDCAVQAPDVGFQVVWGISANTRSYWDNSEAARAIGYWPQDNAETYAADLLLQPNPLDPVAQRYQGGSFVTQDIRP</sequence>
<comment type="caution">
    <text evidence="1">The sequence shown here is derived from an EMBL/GenBank/DDBJ whole genome shotgun (WGS) entry which is preliminary data.</text>
</comment>
<reference evidence="1" key="1">
    <citation type="submission" date="2023-10" db="EMBL/GenBank/DDBJ databases">
        <title>Amphibacter perezi, gen. nov., sp. nov. a novel taxa of the family Comamonadaceae, class Betaproteobacteria isolated from the skin microbiota of Pelophylax perezi from different populations.</title>
        <authorList>
            <person name="Costa S."/>
            <person name="Proenca D.N."/>
            <person name="Lopes I."/>
            <person name="Morais P.V."/>
        </authorList>
    </citation>
    <scope>NUCLEOTIDE SEQUENCE</scope>
    <source>
        <strain evidence="1">SL12-8</strain>
    </source>
</reference>
<gene>
    <name evidence="1" type="ORF">RV045_06150</name>
</gene>